<proteinExistence type="predicted"/>
<protein>
    <submittedName>
        <fullName evidence="1">Uncharacterized protein</fullName>
    </submittedName>
</protein>
<gene>
    <name evidence="1" type="ORF">ABID26_000871</name>
</gene>
<dbReference type="Proteomes" id="UP001549036">
    <property type="component" value="Unassembled WGS sequence"/>
</dbReference>
<organism evidence="1 2">
    <name type="scientific">Mesorhizobium shonense</name>
    <dbReference type="NCBI Taxonomy" id="1209948"/>
    <lineage>
        <taxon>Bacteria</taxon>
        <taxon>Pseudomonadati</taxon>
        <taxon>Pseudomonadota</taxon>
        <taxon>Alphaproteobacteria</taxon>
        <taxon>Hyphomicrobiales</taxon>
        <taxon>Phyllobacteriaceae</taxon>
        <taxon>Mesorhizobium</taxon>
    </lineage>
</organism>
<sequence length="32" mass="3656">MRIQRITATPINHRLEAPYVWVSGEIDGFSPT</sequence>
<comment type="caution">
    <text evidence="1">The sequence shown here is derived from an EMBL/GenBank/DDBJ whole genome shotgun (WGS) entry which is preliminary data.</text>
</comment>
<name>A0ABV2HLP6_9HYPH</name>
<reference evidence="1 2" key="1">
    <citation type="submission" date="2024-06" db="EMBL/GenBank/DDBJ databases">
        <title>Genomic Encyclopedia of Type Strains, Phase IV (KMG-IV): sequencing the most valuable type-strain genomes for metagenomic binning, comparative biology and taxonomic classification.</title>
        <authorList>
            <person name="Goeker M."/>
        </authorList>
    </citation>
    <scope>NUCLEOTIDE SEQUENCE [LARGE SCALE GENOMIC DNA]</scope>
    <source>
        <strain evidence="1 2">DSM 29846</strain>
    </source>
</reference>
<keyword evidence="2" id="KW-1185">Reference proteome</keyword>
<accession>A0ABV2HLP6</accession>
<dbReference type="EMBL" id="JBEPLM010000001">
    <property type="protein sequence ID" value="MET3591492.1"/>
    <property type="molecule type" value="Genomic_DNA"/>
</dbReference>
<evidence type="ECO:0000313" key="1">
    <source>
        <dbReference type="EMBL" id="MET3591492.1"/>
    </source>
</evidence>
<evidence type="ECO:0000313" key="2">
    <source>
        <dbReference type="Proteomes" id="UP001549036"/>
    </source>
</evidence>